<organism evidence="2 3">
    <name type="scientific">Agaricus bisporus var. burnettii</name>
    <dbReference type="NCBI Taxonomy" id="192524"/>
    <lineage>
        <taxon>Eukaryota</taxon>
        <taxon>Fungi</taxon>
        <taxon>Dikarya</taxon>
        <taxon>Basidiomycota</taxon>
        <taxon>Agaricomycotina</taxon>
        <taxon>Agaricomycetes</taxon>
        <taxon>Agaricomycetidae</taxon>
        <taxon>Agaricales</taxon>
        <taxon>Agaricineae</taxon>
        <taxon>Agaricaceae</taxon>
        <taxon>Agaricus</taxon>
    </lineage>
</organism>
<feature type="compositionally biased region" description="Polar residues" evidence="1">
    <location>
        <begin position="348"/>
        <end position="366"/>
    </location>
</feature>
<name>A0A8H7KG86_AGABI</name>
<feature type="region of interest" description="Disordered" evidence="1">
    <location>
        <begin position="270"/>
        <end position="310"/>
    </location>
</feature>
<evidence type="ECO:0000256" key="1">
    <source>
        <dbReference type="SAM" id="MobiDB-lite"/>
    </source>
</evidence>
<feature type="compositionally biased region" description="Low complexity" evidence="1">
    <location>
        <begin position="410"/>
        <end position="419"/>
    </location>
</feature>
<feature type="compositionally biased region" description="Polar residues" evidence="1">
    <location>
        <begin position="157"/>
        <end position="173"/>
    </location>
</feature>
<evidence type="ECO:0000313" key="2">
    <source>
        <dbReference type="EMBL" id="KAF7771870.1"/>
    </source>
</evidence>
<feature type="compositionally biased region" description="Polar residues" evidence="1">
    <location>
        <begin position="436"/>
        <end position="454"/>
    </location>
</feature>
<protein>
    <submittedName>
        <fullName evidence="2">Uncharacterized protein</fullName>
    </submittedName>
</protein>
<accession>A0A8H7KG86</accession>
<dbReference type="EMBL" id="JABXXO010000008">
    <property type="protein sequence ID" value="KAF7771870.1"/>
    <property type="molecule type" value="Genomic_DNA"/>
</dbReference>
<comment type="caution">
    <text evidence="2">The sequence shown here is derived from an EMBL/GenBank/DDBJ whole genome shotgun (WGS) entry which is preliminary data.</text>
</comment>
<feature type="region of interest" description="Disordered" evidence="1">
    <location>
        <begin position="333"/>
        <end position="454"/>
    </location>
</feature>
<evidence type="ECO:0000313" key="3">
    <source>
        <dbReference type="Proteomes" id="UP000629468"/>
    </source>
</evidence>
<dbReference type="Proteomes" id="UP000629468">
    <property type="component" value="Unassembled WGS sequence"/>
</dbReference>
<sequence length="638" mass="71036">MDLQIAHQEVVGKRNDNKKTFNCNACKKEYHLTVNERDSHRRNCTNQQVTAVYALPNTKDKYELIHKFQRQEDKLFHCLRCLKTFQSDNSMQQHSKRCFFYGSSQHDPATLVIQGQSTPSMQPTGLSNSPHMVLPDNSLVINFRSRPPSLSSRSSSHGSNLDINPQARVNNGPRTIHPDASPIIDFRTRPPSLSSRTSSRGSNAQPNPSPPAVEAVTIRTPASPPISAPFSPPVSFPPAMQPATPAYYIPAVIAPVNLKFPVSDNLYNPQPTPISRSGPPLRKKKETLTTGAAKAPRTAPPRYAPYSVNDPNRSVRRAVVEFGGGEISNNLYNPPPTPIMRTPKVYPSASQTQVPVLSVSTTSASSRRPRLHKTPQQLTQVELESPFELDDRNPARLLFPGPRPALYQTPAPQQQSSSARPRRSNLATSGRFEVSPQYQNPPTTPISNAPSTPTASLPIPVLDGTLHDRLEAALLTLRRKCPLCYYQGLPHHHTFFLCPMNKTAKLAGKFDSRWERWKGEIFVAELDTHCWSCYIPLDGCVMLTGKRGIKFHKGDRGFPDKDKTREGCMYRDTIAPMVYLAWRLGNMPELLRRYRGLDVGAITANLDAFSKWFISQDVNVIPPALLVLTTIISIRGLP</sequence>
<gene>
    <name evidence="2" type="ORF">Agabi119p4_6181</name>
</gene>
<proteinExistence type="predicted"/>
<feature type="compositionally biased region" description="Low complexity" evidence="1">
    <location>
        <begin position="189"/>
        <end position="202"/>
    </location>
</feature>
<feature type="compositionally biased region" description="Low complexity" evidence="1">
    <location>
        <begin position="144"/>
        <end position="156"/>
    </location>
</feature>
<feature type="region of interest" description="Disordered" evidence="1">
    <location>
        <begin position="144"/>
        <end position="214"/>
    </location>
</feature>
<reference evidence="2 3" key="1">
    <citation type="journal article" name="Sci. Rep.">
        <title>Telomere-to-telomere assembled and centromere annotated genomes of the two main subspecies of the button mushroom Agaricus bisporus reveal especially polymorphic chromosome ends.</title>
        <authorList>
            <person name="Sonnenberg A.S.M."/>
            <person name="Sedaghat-Telgerd N."/>
            <person name="Lavrijssen B."/>
            <person name="Ohm R.A."/>
            <person name="Hendrickx P.M."/>
            <person name="Scholtmeijer K."/>
            <person name="Baars J.J.P."/>
            <person name="van Peer A."/>
        </authorList>
    </citation>
    <scope>NUCLEOTIDE SEQUENCE [LARGE SCALE GENOMIC DNA]</scope>
    <source>
        <strain evidence="2 3">H119_p4</strain>
    </source>
</reference>
<dbReference type="AlphaFoldDB" id="A0A8H7KG86"/>